<dbReference type="GO" id="GO:0009244">
    <property type="term" value="P:lipopolysaccharide core region biosynthetic process"/>
    <property type="evidence" value="ECO:0007669"/>
    <property type="project" value="TreeGrafter"/>
</dbReference>
<reference evidence="6" key="1">
    <citation type="submission" date="2017-08" db="EMBL/GenBank/DDBJ databases">
        <authorList>
            <person name="Imhoff J.F."/>
            <person name="Rahn T."/>
            <person name="Kuenzel S."/>
            <person name="Neulinger S.C."/>
        </authorList>
    </citation>
    <scope>NUCLEOTIDE SEQUENCE</scope>
    <source>
        <strain evidence="6">DSM 11080</strain>
    </source>
</reference>
<proteinExistence type="inferred from homology"/>
<dbReference type="EMBL" id="NRSJ01000002">
    <property type="protein sequence ID" value="MBK1703261.1"/>
    <property type="molecule type" value="Genomic_DNA"/>
</dbReference>
<dbReference type="PANTHER" id="PTHR30160:SF1">
    <property type="entry name" value="LIPOPOLYSACCHARIDE 1,2-N-ACETYLGLUCOSAMINETRANSFERASE-RELATED"/>
    <property type="match status" value="1"/>
</dbReference>
<dbReference type="InterPro" id="IPR011910">
    <property type="entry name" value="RfaF"/>
</dbReference>
<keyword evidence="1" id="KW-0328">Glycosyltransferase</keyword>
<keyword evidence="7" id="KW-1185">Reference proteome</keyword>
<dbReference type="CDD" id="cd03789">
    <property type="entry name" value="GT9_LPS_heptosyltransferase"/>
    <property type="match status" value="1"/>
</dbReference>
<reference evidence="6" key="2">
    <citation type="journal article" date="2020" name="Microorganisms">
        <title>Osmotic Adaptation and Compatible Solute Biosynthesis of Phototrophic Bacteria as Revealed from Genome Analyses.</title>
        <authorList>
            <person name="Imhoff J.F."/>
            <person name="Rahn T."/>
            <person name="Kunzel S."/>
            <person name="Keller A."/>
            <person name="Neulinger S.C."/>
        </authorList>
    </citation>
    <scope>NUCLEOTIDE SEQUENCE</scope>
    <source>
        <strain evidence="6">DSM 11080</strain>
    </source>
</reference>
<organism evidence="6 7">
    <name type="scientific">Halochromatium glycolicum</name>
    <dbReference type="NCBI Taxonomy" id="85075"/>
    <lineage>
        <taxon>Bacteria</taxon>
        <taxon>Pseudomonadati</taxon>
        <taxon>Pseudomonadota</taxon>
        <taxon>Gammaproteobacteria</taxon>
        <taxon>Chromatiales</taxon>
        <taxon>Chromatiaceae</taxon>
        <taxon>Halochromatium</taxon>
    </lineage>
</organism>
<name>A0AAJ0U0V1_9GAMM</name>
<dbReference type="Proteomes" id="UP001296776">
    <property type="component" value="Unassembled WGS sequence"/>
</dbReference>
<keyword evidence="2" id="KW-0808">Transferase</keyword>
<evidence type="ECO:0000256" key="1">
    <source>
        <dbReference type="ARBA" id="ARBA00022676"/>
    </source>
</evidence>
<evidence type="ECO:0000313" key="6">
    <source>
        <dbReference type="EMBL" id="MBK1703261.1"/>
    </source>
</evidence>
<dbReference type="EC" id="2.4.99.24" evidence="4"/>
<dbReference type="Gene3D" id="3.40.50.2000">
    <property type="entry name" value="Glycogen Phosphorylase B"/>
    <property type="match status" value="2"/>
</dbReference>
<dbReference type="RefSeq" id="WP_200344081.1">
    <property type="nucleotide sequence ID" value="NZ_NRSJ01000002.1"/>
</dbReference>
<comment type="catalytic activity">
    <reaction evidence="5">
        <text>an L-alpha-D-Hep-(1-&gt;5)-[alpha-Kdo-(2-&gt;4)]-alpha-Kdo-(2-&gt;6)-lipid A + ADP-L-glycero-beta-D-manno-heptose = an L-alpha-D-Hep-(1-&gt;3)-L-alpha-D-Hep-(1-&gt;5)-[alpha-Kdo-(2-&gt;4)]-alpha-Kdo-(2-&gt;6)-lipid A + ADP + H(+)</text>
        <dbReference type="Rhea" id="RHEA:74071"/>
        <dbReference type="ChEBI" id="CHEBI:15378"/>
        <dbReference type="ChEBI" id="CHEBI:61506"/>
        <dbReference type="ChEBI" id="CHEBI:193068"/>
        <dbReference type="ChEBI" id="CHEBI:193069"/>
        <dbReference type="ChEBI" id="CHEBI:456216"/>
        <dbReference type="EC" id="2.4.99.24"/>
    </reaction>
</comment>
<protein>
    <recommendedName>
        <fullName evidence="4">lipopolysaccharide heptosyltransferase II</fullName>
        <ecNumber evidence="4">2.4.99.24</ecNumber>
    </recommendedName>
</protein>
<dbReference type="InterPro" id="IPR002201">
    <property type="entry name" value="Glyco_trans_9"/>
</dbReference>
<evidence type="ECO:0000256" key="3">
    <source>
        <dbReference type="ARBA" id="ARBA00043995"/>
    </source>
</evidence>
<evidence type="ECO:0000256" key="2">
    <source>
        <dbReference type="ARBA" id="ARBA00022679"/>
    </source>
</evidence>
<dbReference type="GO" id="GO:0008713">
    <property type="term" value="F:ADP-heptose-lipopolysaccharide heptosyltransferase activity"/>
    <property type="evidence" value="ECO:0007669"/>
    <property type="project" value="UniProtKB-EC"/>
</dbReference>
<dbReference type="NCBIfam" id="TIGR02195">
    <property type="entry name" value="heptsyl_trn_II"/>
    <property type="match status" value="1"/>
</dbReference>
<evidence type="ECO:0000256" key="5">
    <source>
        <dbReference type="ARBA" id="ARBA00047503"/>
    </source>
</evidence>
<dbReference type="InterPro" id="IPR051199">
    <property type="entry name" value="LPS_LOS_Heptosyltrfase"/>
</dbReference>
<sequence length="373" mass="41048">MKVGAGQRQPERILLIRLSAIGDIVFASPLIATVRQRWPQASIAWLAQPDCAPLLQHHPDLDEIIPWPLPHWRDLWRKRRFMQLLKELRAARRALRARRFDLALDLQGLLKSALPAWLSGASERIGLGSREGGSLLMTRVLDRGPDRAQISSEYHHLAQSLALPTDRFRLALYPGQEAAAAAEALIGEQGLASGFAVICPFTTRAQKHWLAERWPTLAAQIRQRFGLPTLMLGGPGDCVAAAEITTLAGGRIINLVGQTSLLTAAALIERARLLVGVDTGLSHMGIAFERPTVLLFGSTCPYTETGTANARVLYHRRDCSPCRRRPTCDGAFSCMRDIEVDEVMATLADLDERAGLVKPIDRDDLADQSANRA</sequence>
<comment type="caution">
    <text evidence="6">The sequence shown here is derived from an EMBL/GenBank/DDBJ whole genome shotgun (WGS) entry which is preliminary data.</text>
</comment>
<dbReference type="AlphaFoldDB" id="A0AAJ0U0V1"/>
<evidence type="ECO:0000256" key="4">
    <source>
        <dbReference type="ARBA" id="ARBA00044042"/>
    </source>
</evidence>
<gene>
    <name evidence="6" type="primary">waaF</name>
    <name evidence="6" type="ORF">CKO40_01515</name>
</gene>
<dbReference type="SUPFAM" id="SSF53756">
    <property type="entry name" value="UDP-Glycosyltransferase/glycogen phosphorylase"/>
    <property type="match status" value="1"/>
</dbReference>
<accession>A0AAJ0U0V1</accession>
<comment type="similarity">
    <text evidence="3">Belongs to the glycosyltransferase 9 family.</text>
</comment>
<evidence type="ECO:0000313" key="7">
    <source>
        <dbReference type="Proteomes" id="UP001296776"/>
    </source>
</evidence>
<dbReference type="PANTHER" id="PTHR30160">
    <property type="entry name" value="TETRAACYLDISACCHARIDE 4'-KINASE-RELATED"/>
    <property type="match status" value="1"/>
</dbReference>
<dbReference type="Pfam" id="PF01075">
    <property type="entry name" value="Glyco_transf_9"/>
    <property type="match status" value="1"/>
</dbReference>
<dbReference type="GO" id="GO:0005829">
    <property type="term" value="C:cytosol"/>
    <property type="evidence" value="ECO:0007669"/>
    <property type="project" value="TreeGrafter"/>
</dbReference>